<feature type="transmembrane region" description="Helical" evidence="1">
    <location>
        <begin position="18"/>
        <end position="38"/>
    </location>
</feature>
<proteinExistence type="predicted"/>
<dbReference type="RefSeq" id="WP_055056051.1">
    <property type="nucleotide sequence ID" value="NZ_CZAY01000009.1"/>
</dbReference>
<organism evidence="2 3">
    <name type="scientific">Dorea longicatena</name>
    <dbReference type="NCBI Taxonomy" id="88431"/>
    <lineage>
        <taxon>Bacteria</taxon>
        <taxon>Bacillati</taxon>
        <taxon>Bacillota</taxon>
        <taxon>Clostridia</taxon>
        <taxon>Lachnospirales</taxon>
        <taxon>Lachnospiraceae</taxon>
        <taxon>Dorea</taxon>
    </lineage>
</organism>
<keyword evidence="1" id="KW-1133">Transmembrane helix</keyword>
<dbReference type="EMBL" id="CZAY01000009">
    <property type="protein sequence ID" value="CUP54534.1"/>
    <property type="molecule type" value="Genomic_DNA"/>
</dbReference>
<reference evidence="2 3" key="1">
    <citation type="submission" date="2015-09" db="EMBL/GenBank/DDBJ databases">
        <authorList>
            <consortium name="Pathogen Informatics"/>
        </authorList>
    </citation>
    <scope>NUCLEOTIDE SEQUENCE [LARGE SCALE GENOMIC DNA]</scope>
    <source>
        <strain evidence="2 3">2789STDY5834914</strain>
    </source>
</reference>
<gene>
    <name evidence="2" type="ORF">ERS852526_01387</name>
</gene>
<sequence length="412" mass="46287">MRLFCLEVKRVLKSRRTLILIAVALVMSVVMAYLPIAFESINRPNPDGTKTELDGMEAIEFKRDLYSAINGEVTPEKVSEALRIYQSLINEYGPMESDTFPLSVSIKQIVPIRPLLKALPELYADPLTGIGPDLMDIDPEDVAQNYYQKCETHLADVMRNEQRNHPAAQQQALEQYKKVDMPFQLYAGYSKDAFDYVELYIMILAILCVSIITPIFSGEYQSGADSILRCAKHGRTRLAITKILASSMIVMVVYTMCITLHLAISDITFGTNCLQSSVQMLFSIINLPNWDLAQMQIVISLVGLISVLACVYCTFFLSAKCKDTLTVLLIAIGIVLIPTFAYTALGVNWISAIFPSAGLGMQNNFLYQLINFNYLHIGGMSFWTPYTILISALIEIPVFLFLTVRTYCRHQM</sequence>
<keyword evidence="1" id="KW-0812">Transmembrane</keyword>
<dbReference type="PANTHER" id="PTHR37305:SF1">
    <property type="entry name" value="MEMBRANE PROTEIN"/>
    <property type="match status" value="1"/>
</dbReference>
<protein>
    <submittedName>
        <fullName evidence="2">ABC-type transport system involved in multi-copper enzyme maturation, permease component</fullName>
    </submittedName>
</protein>
<evidence type="ECO:0000313" key="3">
    <source>
        <dbReference type="Proteomes" id="UP000095485"/>
    </source>
</evidence>
<name>A0A174P0I4_9FIRM</name>
<dbReference type="PANTHER" id="PTHR37305">
    <property type="entry name" value="INTEGRAL MEMBRANE PROTEIN-RELATED"/>
    <property type="match status" value="1"/>
</dbReference>
<dbReference type="Proteomes" id="UP000095485">
    <property type="component" value="Unassembled WGS sequence"/>
</dbReference>
<dbReference type="Pfam" id="PF12679">
    <property type="entry name" value="ABC2_membrane_2"/>
    <property type="match status" value="1"/>
</dbReference>
<evidence type="ECO:0000313" key="2">
    <source>
        <dbReference type="EMBL" id="CUP54534.1"/>
    </source>
</evidence>
<dbReference type="GeneID" id="96228684"/>
<dbReference type="AlphaFoldDB" id="A0A174P0I4"/>
<feature type="transmembrane region" description="Helical" evidence="1">
    <location>
        <begin position="199"/>
        <end position="218"/>
    </location>
</feature>
<feature type="transmembrane region" description="Helical" evidence="1">
    <location>
        <begin position="239"/>
        <end position="264"/>
    </location>
</feature>
<evidence type="ECO:0000256" key="1">
    <source>
        <dbReference type="SAM" id="Phobius"/>
    </source>
</evidence>
<dbReference type="OrthoDB" id="1700423at2"/>
<feature type="transmembrane region" description="Helical" evidence="1">
    <location>
        <begin position="325"/>
        <end position="345"/>
    </location>
</feature>
<accession>A0A174P0I4</accession>
<feature type="transmembrane region" description="Helical" evidence="1">
    <location>
        <begin position="297"/>
        <end position="318"/>
    </location>
</feature>
<keyword evidence="1" id="KW-0472">Membrane</keyword>
<feature type="transmembrane region" description="Helical" evidence="1">
    <location>
        <begin position="383"/>
        <end position="404"/>
    </location>
</feature>